<dbReference type="Proteomes" id="UP000245667">
    <property type="component" value="Unassembled WGS sequence"/>
</dbReference>
<feature type="domain" description="Lipoyl-binding" evidence="3">
    <location>
        <begin position="64"/>
        <end position="139"/>
    </location>
</feature>
<protein>
    <submittedName>
        <fullName evidence="4">Acetyl-CoA carboxylase biotin carboxyl carrier protein subunit</fullName>
    </submittedName>
    <submittedName>
        <fullName evidence="5">Biotin-dependent enzyme</fullName>
    </submittedName>
</protein>
<dbReference type="PANTHER" id="PTHR45266:SF3">
    <property type="entry name" value="OXALOACETATE DECARBOXYLASE ALPHA CHAIN"/>
    <property type="match status" value="1"/>
</dbReference>
<name>A0A316DV55_9FLAO</name>
<dbReference type="OrthoDB" id="9812676at2"/>
<evidence type="ECO:0000313" key="4">
    <source>
        <dbReference type="EMBL" id="MBD1262730.1"/>
    </source>
</evidence>
<feature type="region of interest" description="Disordered" evidence="2">
    <location>
        <begin position="40"/>
        <end position="69"/>
    </location>
</feature>
<reference evidence="5 6" key="1">
    <citation type="submission" date="2018-05" db="EMBL/GenBank/DDBJ databases">
        <title>Genomic Encyclopedia of Archaeal and Bacterial Type Strains, Phase II (KMG-II): from individual species to whole genera.</title>
        <authorList>
            <person name="Goeker M."/>
        </authorList>
    </citation>
    <scope>NUCLEOTIDE SEQUENCE [LARGE SCALE GENOMIC DNA]</scope>
    <source>
        <strain evidence="5 6">DSM 23514</strain>
    </source>
</reference>
<dbReference type="CDD" id="cd06850">
    <property type="entry name" value="biotinyl_domain"/>
    <property type="match status" value="1"/>
</dbReference>
<accession>A0A316DV55</accession>
<dbReference type="Proteomes" id="UP000651837">
    <property type="component" value="Unassembled WGS sequence"/>
</dbReference>
<keyword evidence="1" id="KW-0092">Biotin</keyword>
<evidence type="ECO:0000259" key="3">
    <source>
        <dbReference type="PROSITE" id="PS50968"/>
    </source>
</evidence>
<proteinExistence type="predicted"/>
<dbReference type="InterPro" id="IPR011053">
    <property type="entry name" value="Single_hybrid_motif"/>
</dbReference>
<dbReference type="PROSITE" id="PS00188">
    <property type="entry name" value="BIOTIN"/>
    <property type="match status" value="1"/>
</dbReference>
<dbReference type="Pfam" id="PF00364">
    <property type="entry name" value="Biotin_lipoyl"/>
    <property type="match status" value="1"/>
</dbReference>
<evidence type="ECO:0000256" key="2">
    <source>
        <dbReference type="SAM" id="MobiDB-lite"/>
    </source>
</evidence>
<dbReference type="PANTHER" id="PTHR45266">
    <property type="entry name" value="OXALOACETATE DECARBOXYLASE ALPHA CHAIN"/>
    <property type="match status" value="1"/>
</dbReference>
<reference evidence="4 7" key="2">
    <citation type="submission" date="2020-07" db="EMBL/GenBank/DDBJ databases">
        <title>The draft genome sequence of Maribacter polysiphoniae KCTC 22021.</title>
        <authorList>
            <person name="Mu L."/>
        </authorList>
    </citation>
    <scope>NUCLEOTIDE SEQUENCE [LARGE SCALE GENOMIC DNA]</scope>
    <source>
        <strain evidence="4 7">KCTC 22021</strain>
    </source>
</reference>
<dbReference type="InterPro" id="IPR001882">
    <property type="entry name" value="Biotin_BS"/>
</dbReference>
<dbReference type="FunFam" id="2.40.50.100:FF:000003">
    <property type="entry name" value="Acetyl-CoA carboxylase biotin carboxyl carrier protein"/>
    <property type="match status" value="1"/>
</dbReference>
<dbReference type="SUPFAM" id="SSF51230">
    <property type="entry name" value="Single hybrid motif"/>
    <property type="match status" value="1"/>
</dbReference>
<keyword evidence="7" id="KW-1185">Reference proteome</keyword>
<dbReference type="PROSITE" id="PS50968">
    <property type="entry name" value="BIOTINYL_LIPOYL"/>
    <property type="match status" value="1"/>
</dbReference>
<dbReference type="AlphaFoldDB" id="A0A316DV55"/>
<dbReference type="EMBL" id="JACWLN010000013">
    <property type="protein sequence ID" value="MBD1262730.1"/>
    <property type="molecule type" value="Genomic_DNA"/>
</dbReference>
<dbReference type="EMBL" id="QGGQ01000009">
    <property type="protein sequence ID" value="PWK21981.1"/>
    <property type="molecule type" value="Genomic_DNA"/>
</dbReference>
<sequence length="139" mass="15253">MKNFNFNIQNNNYNVRILSHEGNVIEMEVNGTSYSVKMKEETKKAKTPKLVRAASKRPAEPLKVNPSSSTTKIVAPIPGVVLSIDVKVGDSIKLGDRLLVLEAMKMENNIASEKSGTVTAVKVTVGQQVLQNEVMIELE</sequence>
<evidence type="ECO:0000313" key="5">
    <source>
        <dbReference type="EMBL" id="PWK21981.1"/>
    </source>
</evidence>
<dbReference type="Gene3D" id="2.40.50.100">
    <property type="match status" value="1"/>
</dbReference>
<dbReference type="InterPro" id="IPR000089">
    <property type="entry name" value="Biotin_lipoyl"/>
</dbReference>
<evidence type="ECO:0000256" key="1">
    <source>
        <dbReference type="ARBA" id="ARBA00023267"/>
    </source>
</evidence>
<evidence type="ECO:0000313" key="6">
    <source>
        <dbReference type="Proteomes" id="UP000245667"/>
    </source>
</evidence>
<evidence type="ECO:0000313" key="7">
    <source>
        <dbReference type="Proteomes" id="UP000651837"/>
    </source>
</evidence>
<gene>
    <name evidence="4" type="ORF">HZY62_19190</name>
    <name evidence="5" type="ORF">LX92_03333</name>
</gene>
<organism evidence="5 6">
    <name type="scientific">Maribacter polysiphoniae</name>
    <dbReference type="NCBI Taxonomy" id="429344"/>
    <lineage>
        <taxon>Bacteria</taxon>
        <taxon>Pseudomonadati</taxon>
        <taxon>Bacteroidota</taxon>
        <taxon>Flavobacteriia</taxon>
        <taxon>Flavobacteriales</taxon>
        <taxon>Flavobacteriaceae</taxon>
        <taxon>Maribacter</taxon>
    </lineage>
</organism>
<dbReference type="RefSeq" id="WP_109653031.1">
    <property type="nucleotide sequence ID" value="NZ_CAJQNU010000004.1"/>
</dbReference>
<comment type="caution">
    <text evidence="5">The sequence shown here is derived from an EMBL/GenBank/DDBJ whole genome shotgun (WGS) entry which is preliminary data.</text>
</comment>
<dbReference type="InterPro" id="IPR050709">
    <property type="entry name" value="Biotin_Carboxyl_Carrier/Decarb"/>
</dbReference>